<name>A0A0F9SC65_9ZZZZ</name>
<accession>A0A0F9SC65</accession>
<dbReference type="EMBL" id="LAZR01000713">
    <property type="protein sequence ID" value="KKN59862.1"/>
    <property type="molecule type" value="Genomic_DNA"/>
</dbReference>
<evidence type="ECO:0000313" key="1">
    <source>
        <dbReference type="EMBL" id="KKN59862.1"/>
    </source>
</evidence>
<gene>
    <name evidence="1" type="ORF">LCGC14_0537850</name>
</gene>
<dbReference type="AlphaFoldDB" id="A0A0F9SC65"/>
<organism evidence="1">
    <name type="scientific">marine sediment metagenome</name>
    <dbReference type="NCBI Taxonomy" id="412755"/>
    <lineage>
        <taxon>unclassified sequences</taxon>
        <taxon>metagenomes</taxon>
        <taxon>ecological metagenomes</taxon>
    </lineage>
</organism>
<comment type="caution">
    <text evidence="1">The sequence shown here is derived from an EMBL/GenBank/DDBJ whole genome shotgun (WGS) entry which is preliminary data.</text>
</comment>
<protein>
    <submittedName>
        <fullName evidence="1">Uncharacterized protein</fullName>
    </submittedName>
</protein>
<reference evidence="1" key="1">
    <citation type="journal article" date="2015" name="Nature">
        <title>Complex archaea that bridge the gap between prokaryotes and eukaryotes.</title>
        <authorList>
            <person name="Spang A."/>
            <person name="Saw J.H."/>
            <person name="Jorgensen S.L."/>
            <person name="Zaremba-Niedzwiedzka K."/>
            <person name="Martijn J."/>
            <person name="Lind A.E."/>
            <person name="van Eijk R."/>
            <person name="Schleper C."/>
            <person name="Guy L."/>
            <person name="Ettema T.J."/>
        </authorList>
    </citation>
    <scope>NUCLEOTIDE SEQUENCE</scope>
</reference>
<sequence>MKYLLLGENILVKKMTDEDFYIRIVDLLENSKVVLANYMLNYLSRKIDNVEVLKNCLILLILYLRKDLPLLDKKKSKFIGELDSTHKKAAMNILKDEFVFL</sequence>
<proteinExistence type="predicted"/>